<geneLocation type="plasmid" evidence="3">
    <name>pgw6_2</name>
</geneLocation>
<evidence type="ECO:0000313" key="2">
    <source>
        <dbReference type="EMBL" id="QGM95868.1"/>
    </source>
</evidence>
<gene>
    <name evidence="1" type="ORF">EHO51_20170</name>
    <name evidence="2" type="ORF">F7D13_17355</name>
</gene>
<geneLocation type="plasmid" evidence="2 4">
    <name>unnamed2</name>
</geneLocation>
<dbReference type="Gene3D" id="3.30.70.100">
    <property type="match status" value="1"/>
</dbReference>
<dbReference type="SUPFAM" id="SSF54909">
    <property type="entry name" value="Dimeric alpha+beta barrel"/>
    <property type="match status" value="1"/>
</dbReference>
<dbReference type="EMBL" id="CP034088">
    <property type="protein sequence ID" value="AZG79107.1"/>
    <property type="molecule type" value="Genomic_DNA"/>
</dbReference>
<keyword evidence="1" id="KW-0503">Monooxygenase</keyword>
<dbReference type="InterPro" id="IPR011008">
    <property type="entry name" value="Dimeric_a/b-barrel"/>
</dbReference>
<sequence>MTKPGLFVALEAKVGKEKQLATFLRDALPLVEAEPNTASWFAIQMSLSRFGIFDTFPDEKGREAHLSGGVAKALMANAPDLLEKPPSIEKIEILVEKLPNR</sequence>
<name>A0A3G8MB84_9HYPH</name>
<dbReference type="AlphaFoldDB" id="A0A3G8MB84"/>
<accession>A0A3G8MB84</accession>
<evidence type="ECO:0000313" key="3">
    <source>
        <dbReference type="Proteomes" id="UP000273982"/>
    </source>
</evidence>
<dbReference type="KEGG" id="mros:EHO51_20170"/>
<dbReference type="Proteomes" id="UP000424673">
    <property type="component" value="Plasmid unnamed2"/>
</dbReference>
<dbReference type="Proteomes" id="UP000273982">
    <property type="component" value="Plasmid pGW6_2"/>
</dbReference>
<protein>
    <submittedName>
        <fullName evidence="1">Antibiotic biosynthesis monooxygenase</fullName>
    </submittedName>
</protein>
<keyword evidence="1" id="KW-0614">Plasmid</keyword>
<dbReference type="RefSeq" id="WP_109026922.1">
    <property type="nucleotide sequence ID" value="NZ_CP034088.1"/>
</dbReference>
<keyword evidence="4" id="KW-1185">Reference proteome</keyword>
<evidence type="ECO:0000313" key="4">
    <source>
        <dbReference type="Proteomes" id="UP000424673"/>
    </source>
</evidence>
<dbReference type="EMBL" id="CP044330">
    <property type="protein sequence ID" value="QGM95868.1"/>
    <property type="molecule type" value="Genomic_DNA"/>
</dbReference>
<proteinExistence type="predicted"/>
<evidence type="ECO:0000313" key="1">
    <source>
        <dbReference type="EMBL" id="AZG79107.1"/>
    </source>
</evidence>
<organism evidence="1 3">
    <name type="scientific">Methylocystis rosea</name>
    <dbReference type="NCBI Taxonomy" id="173366"/>
    <lineage>
        <taxon>Bacteria</taxon>
        <taxon>Pseudomonadati</taxon>
        <taxon>Pseudomonadota</taxon>
        <taxon>Alphaproteobacteria</taxon>
        <taxon>Hyphomicrobiales</taxon>
        <taxon>Methylocystaceae</taxon>
        <taxon>Methylocystis</taxon>
    </lineage>
</organism>
<geneLocation type="plasmid" evidence="1">
    <name>pGW6_2</name>
</geneLocation>
<keyword evidence="1" id="KW-0560">Oxidoreductase</keyword>
<reference evidence="1 3" key="1">
    <citation type="submission" date="2018-11" db="EMBL/GenBank/DDBJ databases">
        <title>Genome squencing of methanotrophic bacteria isolated from alkaline groundwater in Korea.</title>
        <authorList>
            <person name="Nguyen L.N."/>
        </authorList>
    </citation>
    <scope>NUCLEOTIDE SEQUENCE [LARGE SCALE GENOMIC DNA]</scope>
    <source>
        <strain evidence="1 3">GW6</strain>
        <plasmid evidence="1">pGW6_2</plasmid>
        <plasmid evidence="3">pgw6_2</plasmid>
    </source>
</reference>
<reference evidence="2 4" key="2">
    <citation type="journal article" date="2021" name="AMB Express">
        <title>Isolation and characterisation of Methylocystis spp. for poly-3-hydroxybutyrate production using waste methane feedstocks.</title>
        <authorList>
            <person name="Rumah B.L."/>
            <person name="Stead C.E."/>
            <person name="Claxton Stevens B.H."/>
            <person name="Minton N.P."/>
            <person name="Grosse-Honebrink A."/>
            <person name="Zhang Y."/>
        </authorList>
    </citation>
    <scope>NUCLEOTIDE SEQUENCE [LARGE SCALE GENOMIC DNA]</scope>
    <source>
        <strain evidence="2 4">BRCS1</strain>
        <plasmid evidence="2 4">unnamed2</plasmid>
    </source>
</reference>
<dbReference type="GO" id="GO:0004497">
    <property type="term" value="F:monooxygenase activity"/>
    <property type="evidence" value="ECO:0007669"/>
    <property type="project" value="UniProtKB-KW"/>
</dbReference>